<dbReference type="Gene3D" id="3.90.1150.10">
    <property type="entry name" value="Aspartate Aminotransferase, domain 1"/>
    <property type="match status" value="1"/>
</dbReference>
<evidence type="ECO:0000313" key="2">
    <source>
        <dbReference type="Proteomes" id="UP001321804"/>
    </source>
</evidence>
<evidence type="ECO:0000313" key="1">
    <source>
        <dbReference type="EMBL" id="BDR55833.1"/>
    </source>
</evidence>
<proteinExistence type="predicted"/>
<sequence length="85" mass="9306">MPQLANDLLKIAQSNNLKEIPPSGIRAFDVKVNEIPDVLKLTLGEPDLNTPEHIKQAAVDSILNNDSHYSSQGGRLNYVLQSAII</sequence>
<reference evidence="1 2" key="1">
    <citation type="journal article" date="2023" name="Microbiol. Spectr.">
        <title>Symbiosis of Carpenter Bees with Uncharacterized Lactic Acid Bacteria Showing NAD Auxotrophy.</title>
        <authorList>
            <person name="Kawasaki S."/>
            <person name="Ozawa K."/>
            <person name="Mori T."/>
            <person name="Yamamoto A."/>
            <person name="Ito M."/>
            <person name="Ohkuma M."/>
            <person name="Sakamoto M."/>
            <person name="Matsutani M."/>
        </authorList>
    </citation>
    <scope>NUCLEOTIDE SEQUENCE [LARGE SCALE GENOMIC DNA]</scope>
    <source>
        <strain evidence="1 2">KimC2</strain>
    </source>
</reference>
<dbReference type="InterPro" id="IPR015424">
    <property type="entry name" value="PyrdxlP-dep_Trfase"/>
</dbReference>
<dbReference type="KEGG" id="xak:KIMC2_03950"/>
<protein>
    <submittedName>
        <fullName evidence="1">Uncharacterized protein</fullName>
    </submittedName>
</protein>
<keyword evidence="2" id="KW-1185">Reference proteome</keyword>
<dbReference type="Proteomes" id="UP001321804">
    <property type="component" value="Chromosome"/>
</dbReference>
<gene>
    <name evidence="1" type="ORF">KIMC2_03950</name>
</gene>
<accession>A0AAU9DQH1</accession>
<dbReference type="AlphaFoldDB" id="A0AAU9DQH1"/>
<dbReference type="SUPFAM" id="SSF53383">
    <property type="entry name" value="PLP-dependent transferases"/>
    <property type="match status" value="1"/>
</dbReference>
<dbReference type="InterPro" id="IPR015422">
    <property type="entry name" value="PyrdxlP-dep_Trfase_small"/>
</dbReference>
<name>A0AAU9DQH1_9LACO</name>
<dbReference type="EMBL" id="AP026801">
    <property type="protein sequence ID" value="BDR55833.1"/>
    <property type="molecule type" value="Genomic_DNA"/>
</dbReference>
<organism evidence="1 2">
    <name type="scientific">Xylocopilactobacillus apis</name>
    <dbReference type="NCBI Taxonomy" id="2932183"/>
    <lineage>
        <taxon>Bacteria</taxon>
        <taxon>Bacillati</taxon>
        <taxon>Bacillota</taxon>
        <taxon>Bacilli</taxon>
        <taxon>Lactobacillales</taxon>
        <taxon>Lactobacillaceae</taxon>
        <taxon>Xylocopilactobacillus</taxon>
    </lineage>
</organism>